<organism evidence="8 9">
    <name type="scientific">Thiothrix lacustris</name>
    <dbReference type="NCBI Taxonomy" id="525917"/>
    <lineage>
        <taxon>Bacteria</taxon>
        <taxon>Pseudomonadati</taxon>
        <taxon>Pseudomonadota</taxon>
        <taxon>Gammaproteobacteria</taxon>
        <taxon>Thiotrichales</taxon>
        <taxon>Thiotrichaceae</taxon>
        <taxon>Thiothrix</taxon>
    </lineage>
</organism>
<comment type="similarity">
    <text evidence="5">Belongs to the RimM family.</text>
</comment>
<evidence type="ECO:0000259" key="6">
    <source>
        <dbReference type="Pfam" id="PF01782"/>
    </source>
</evidence>
<dbReference type="Gene3D" id="2.30.30.240">
    <property type="entry name" value="PRC-barrel domain"/>
    <property type="match status" value="1"/>
</dbReference>
<dbReference type="NCBIfam" id="TIGR02273">
    <property type="entry name" value="16S_RimM"/>
    <property type="match status" value="1"/>
</dbReference>
<evidence type="ECO:0000313" key="8">
    <source>
        <dbReference type="EMBL" id="OQX02604.1"/>
    </source>
</evidence>
<evidence type="ECO:0000313" key="9">
    <source>
        <dbReference type="Proteomes" id="UP000192491"/>
    </source>
</evidence>
<dbReference type="GO" id="GO:0005840">
    <property type="term" value="C:ribosome"/>
    <property type="evidence" value="ECO:0007669"/>
    <property type="project" value="InterPro"/>
</dbReference>
<gene>
    <name evidence="5" type="primary">rimM</name>
    <name evidence="8" type="ORF">BWK73_42175</name>
</gene>
<dbReference type="PANTHER" id="PTHR33692">
    <property type="entry name" value="RIBOSOME MATURATION FACTOR RIMM"/>
    <property type="match status" value="1"/>
</dbReference>
<keyword evidence="3 5" id="KW-0698">rRNA processing</keyword>
<dbReference type="SUPFAM" id="SSF50447">
    <property type="entry name" value="Translation proteins"/>
    <property type="match status" value="1"/>
</dbReference>
<comment type="subcellular location">
    <subcellularLocation>
        <location evidence="5">Cytoplasm</location>
    </subcellularLocation>
</comment>
<dbReference type="GO" id="GO:0043022">
    <property type="term" value="F:ribosome binding"/>
    <property type="evidence" value="ECO:0007669"/>
    <property type="project" value="InterPro"/>
</dbReference>
<protein>
    <recommendedName>
        <fullName evidence="5">Ribosome maturation factor RimM</fullName>
    </recommendedName>
</protein>
<evidence type="ECO:0000256" key="5">
    <source>
        <dbReference type="HAMAP-Rule" id="MF_00014"/>
    </source>
</evidence>
<sequence length="168" mass="18940">MSQPDMIILGKIAGVFGVKGWVKVFSHTEQRDGILGYNPWFLRIAGEWQVFKVLVGQAQGKILVAQLQGIDTREQAERLLGCEIAIPREQLQSLRDGEYYWADLKGMRVVTDTDVDFGVVDALFETGANDVMVVNGERERLVPWIMGDVIKSVSLDDRIIVVDWDPDF</sequence>
<dbReference type="EMBL" id="MTEJ01000472">
    <property type="protein sequence ID" value="OQX02604.1"/>
    <property type="molecule type" value="Genomic_DNA"/>
</dbReference>
<dbReference type="Pfam" id="PF01782">
    <property type="entry name" value="RimM"/>
    <property type="match status" value="1"/>
</dbReference>
<dbReference type="AlphaFoldDB" id="A0A1Y1QCK1"/>
<proteinExistence type="inferred from homology"/>
<dbReference type="InterPro" id="IPR011033">
    <property type="entry name" value="PRC_barrel-like_sf"/>
</dbReference>
<dbReference type="InterPro" id="IPR002676">
    <property type="entry name" value="RimM_N"/>
</dbReference>
<evidence type="ECO:0000256" key="4">
    <source>
        <dbReference type="ARBA" id="ARBA00023186"/>
    </source>
</evidence>
<evidence type="ECO:0000259" key="7">
    <source>
        <dbReference type="Pfam" id="PF24986"/>
    </source>
</evidence>
<dbReference type="InterPro" id="IPR036976">
    <property type="entry name" value="RimM_N_sf"/>
</dbReference>
<keyword evidence="2 5" id="KW-0690">Ribosome biogenesis</keyword>
<comment type="function">
    <text evidence="5">An accessory protein needed during the final step in the assembly of 30S ribosomal subunit, possibly for assembly of the head region. Essential for efficient processing of 16S rRNA. May be needed both before and after RbfA during the maturation of 16S rRNA. It has affinity for free ribosomal 30S subunits but not for 70S ribosomes.</text>
</comment>
<dbReference type="Gene3D" id="2.40.30.60">
    <property type="entry name" value="RimM"/>
    <property type="match status" value="1"/>
</dbReference>
<dbReference type="InterPro" id="IPR011961">
    <property type="entry name" value="RimM"/>
</dbReference>
<accession>A0A1Y1QCK1</accession>
<dbReference type="SUPFAM" id="SSF50346">
    <property type="entry name" value="PRC-barrel domain"/>
    <property type="match status" value="1"/>
</dbReference>
<evidence type="ECO:0000256" key="1">
    <source>
        <dbReference type="ARBA" id="ARBA00022490"/>
    </source>
</evidence>
<comment type="subunit">
    <text evidence="5">Binds ribosomal protein uS19.</text>
</comment>
<dbReference type="GO" id="GO:0042274">
    <property type="term" value="P:ribosomal small subunit biogenesis"/>
    <property type="evidence" value="ECO:0007669"/>
    <property type="project" value="UniProtKB-UniRule"/>
</dbReference>
<feature type="domain" description="Ribosome maturation factor RimM PRC barrel" evidence="7">
    <location>
        <begin position="101"/>
        <end position="166"/>
    </location>
</feature>
<dbReference type="GO" id="GO:0005737">
    <property type="term" value="C:cytoplasm"/>
    <property type="evidence" value="ECO:0007669"/>
    <property type="project" value="UniProtKB-SubCell"/>
</dbReference>
<reference evidence="8 9" key="1">
    <citation type="submission" date="2017-01" db="EMBL/GenBank/DDBJ databases">
        <title>Novel large sulfur bacteria in the metagenomes of groundwater-fed chemosynthetic microbial mats in the Lake Huron basin.</title>
        <authorList>
            <person name="Sharrar A.M."/>
            <person name="Flood B.E."/>
            <person name="Bailey J.V."/>
            <person name="Jones D.S."/>
            <person name="Biddanda B."/>
            <person name="Ruberg S.A."/>
            <person name="Marcus D.N."/>
            <person name="Dick G.J."/>
        </authorList>
    </citation>
    <scope>NUCLEOTIDE SEQUENCE [LARGE SCALE GENOMIC DNA]</scope>
    <source>
        <strain evidence="8">A8</strain>
    </source>
</reference>
<keyword evidence="4 5" id="KW-0143">Chaperone</keyword>
<comment type="caution">
    <text evidence="8">The sequence shown here is derived from an EMBL/GenBank/DDBJ whole genome shotgun (WGS) entry which is preliminary data.</text>
</comment>
<dbReference type="PANTHER" id="PTHR33692:SF1">
    <property type="entry name" value="RIBOSOME MATURATION FACTOR RIMM"/>
    <property type="match status" value="1"/>
</dbReference>
<keyword evidence="1 5" id="KW-0963">Cytoplasm</keyword>
<evidence type="ECO:0000256" key="3">
    <source>
        <dbReference type="ARBA" id="ARBA00022552"/>
    </source>
</evidence>
<dbReference type="Pfam" id="PF24986">
    <property type="entry name" value="PRC_RimM"/>
    <property type="match status" value="1"/>
</dbReference>
<feature type="domain" description="RimM N-terminal" evidence="6">
    <location>
        <begin position="9"/>
        <end position="90"/>
    </location>
</feature>
<dbReference type="GO" id="GO:0006364">
    <property type="term" value="P:rRNA processing"/>
    <property type="evidence" value="ECO:0007669"/>
    <property type="project" value="UniProtKB-UniRule"/>
</dbReference>
<name>A0A1Y1QCK1_9GAMM</name>
<dbReference type="InterPro" id="IPR056792">
    <property type="entry name" value="PRC_RimM"/>
</dbReference>
<dbReference type="Proteomes" id="UP000192491">
    <property type="component" value="Unassembled WGS sequence"/>
</dbReference>
<evidence type="ECO:0000256" key="2">
    <source>
        <dbReference type="ARBA" id="ARBA00022517"/>
    </source>
</evidence>
<dbReference type="HAMAP" id="MF_00014">
    <property type="entry name" value="Ribosome_mat_RimM"/>
    <property type="match status" value="1"/>
</dbReference>
<comment type="domain">
    <text evidence="5">The PRC barrel domain binds ribosomal protein uS19.</text>
</comment>
<dbReference type="InterPro" id="IPR009000">
    <property type="entry name" value="Transl_B-barrel_sf"/>
</dbReference>